<dbReference type="AlphaFoldDB" id="I3L4H7"/>
<dbReference type="Proteomes" id="UP000005640">
    <property type="component" value="Chromosome 16"/>
</dbReference>
<name>I3L4H7_HUMAN</name>
<keyword evidence="1" id="KW-0812">Transmembrane</keyword>
<dbReference type="ExpressionAtlas" id="I3L4H7">
    <property type="expression patterns" value="baseline and differential"/>
</dbReference>
<dbReference type="UCSC" id="uc059sjz.1">
    <property type="organism name" value="human"/>
</dbReference>
<dbReference type="ChiTaRS" id="IL4R">
    <property type="organism name" value="human"/>
</dbReference>
<protein>
    <submittedName>
        <fullName evidence="2">Interleukin 4 receptor</fullName>
    </submittedName>
</protein>
<dbReference type="OrthoDB" id="8962741at2759"/>
<feature type="transmembrane region" description="Helical" evidence="1">
    <location>
        <begin position="17"/>
        <end position="39"/>
    </location>
</feature>
<gene>
    <name evidence="2" type="primary">IL4R</name>
</gene>
<evidence type="ECO:0007829" key="5">
    <source>
        <dbReference type="ProteomicsDB" id="I3L4H7"/>
    </source>
</evidence>
<reference evidence="2" key="5">
    <citation type="submission" date="2025-09" db="UniProtKB">
        <authorList>
            <consortium name="Ensembl"/>
        </authorList>
    </citation>
    <scope>IDENTIFICATION</scope>
</reference>
<dbReference type="GeneTree" id="ENSGT00510000049182"/>
<dbReference type="EMBL" id="AC106739">
    <property type="status" value="NOT_ANNOTATED_CDS"/>
    <property type="molecule type" value="Genomic_DNA"/>
</dbReference>
<dbReference type="HOGENOM" id="CLU_1911391_0_0_1"/>
<reference evidence="2 3" key="1">
    <citation type="journal article" date="2001" name="Nature">
        <title>Initial sequencing and analysis of the human genome.</title>
        <authorList>
            <consortium name="International Human Genome Sequencing Consortium"/>
            <person name="Lander E.S."/>
            <person name="Linton L.M."/>
            <person name="Birren B."/>
            <person name="Nusbaum C."/>
            <person name="Zody M.C."/>
            <person name="Baldwin J."/>
            <person name="Devon K."/>
            <person name="Dewar K."/>
            <person name="Doyle M."/>
            <person name="FitzHugh W."/>
            <person name="Funke R."/>
            <person name="Gage D."/>
            <person name="Harris K."/>
            <person name="Heaford A."/>
            <person name="Howland J."/>
            <person name="Kann L."/>
            <person name="Lehoczky J."/>
            <person name="LeVine R."/>
            <person name="McEwan P."/>
            <person name="McKernan K."/>
            <person name="Meldrim J."/>
            <person name="Mesirov J.P."/>
            <person name="Miranda C."/>
            <person name="Morris W."/>
            <person name="Naylor J."/>
            <person name="Raymond C."/>
            <person name="Rosetti M."/>
            <person name="Santos R."/>
            <person name="Sheridan A."/>
            <person name="Sougnez C."/>
            <person name="Stange-Thomann N."/>
            <person name="Stojanovic N."/>
            <person name="Subramanian A."/>
            <person name="Wyman D."/>
            <person name="Rogers J."/>
            <person name="Sulston J."/>
            <person name="Ainscough R."/>
            <person name="Beck S."/>
            <person name="Bentley D."/>
            <person name="Burton J."/>
            <person name="Clee C."/>
            <person name="Carter N."/>
            <person name="Coulson A."/>
            <person name="Deadman R."/>
            <person name="Deloukas P."/>
            <person name="Dunham A."/>
            <person name="Dunham I."/>
            <person name="Durbin R."/>
            <person name="French L."/>
            <person name="Grafham D."/>
            <person name="Gregory S."/>
            <person name="Hubbard T."/>
            <person name="Humphray S."/>
            <person name="Hunt A."/>
            <person name="Jones M."/>
            <person name="Lloyd C."/>
            <person name="McMurray A."/>
            <person name="Matthews L."/>
            <person name="Mercer S."/>
            <person name="Milne S."/>
            <person name="Mullikin J.C."/>
            <person name="Mungall A."/>
            <person name="Plumb R."/>
            <person name="Ross M."/>
            <person name="Shownkeen R."/>
            <person name="Sims S."/>
            <person name="Waterston R.H."/>
            <person name="Wilson R.K."/>
            <person name="Hillier L.W."/>
            <person name="McPherson J.D."/>
            <person name="Marra M.A."/>
            <person name="Mardis E.R."/>
            <person name="Fulton L.A."/>
            <person name="Chinwalla A.T."/>
            <person name="Pepin K.H."/>
            <person name="Gish W.R."/>
            <person name="Chissoe S.L."/>
            <person name="Wendl M.C."/>
            <person name="Delehaunty K.D."/>
            <person name="Miner T.L."/>
            <person name="Delehaunty A."/>
            <person name="Kramer J.B."/>
            <person name="Cook L.L."/>
            <person name="Fulton R.S."/>
            <person name="Johnson D.L."/>
            <person name="Minx P.J."/>
            <person name="Clifton S.W."/>
            <person name="Hawkins T."/>
            <person name="Branscomb E."/>
            <person name="Predki P."/>
            <person name="Richardson P."/>
            <person name="Wenning S."/>
            <person name="Slezak T."/>
            <person name="Doggett N."/>
            <person name="Cheng J.F."/>
            <person name="Olsen A."/>
            <person name="Lucas S."/>
            <person name="Elkin C."/>
            <person name="Uberbacher E."/>
            <person name="Frazier M."/>
            <person name="Gibbs R.A."/>
            <person name="Muzny D.M."/>
            <person name="Scherer S.E."/>
            <person name="Bouck J.B."/>
            <person name="Sodergren E.J."/>
            <person name="Worley K.C."/>
            <person name="Rives C.M."/>
            <person name="Gorrell J.H."/>
            <person name="Metzker M.L."/>
            <person name="Naylor S.L."/>
            <person name="Kucherlapati R.S."/>
            <person name="Nelson D.L."/>
            <person name="Weinstock G.M."/>
            <person name="Sakaki Y."/>
            <person name="Fujiyama A."/>
            <person name="Hattori M."/>
            <person name="Yada T."/>
            <person name="Toyoda A."/>
            <person name="Itoh T."/>
            <person name="Kawagoe C."/>
            <person name="Watanabe H."/>
            <person name="Totoki Y."/>
            <person name="Taylor T."/>
            <person name="Weissenbach J."/>
            <person name="Heilig R."/>
            <person name="Saurin W."/>
            <person name="Artiguenave F."/>
            <person name="Brottier P."/>
            <person name="Bruls T."/>
            <person name="Pelletier E."/>
            <person name="Robert C."/>
            <person name="Wincker P."/>
            <person name="Smith D.R."/>
            <person name="Doucette-Stamm L."/>
            <person name="Rubenfield M."/>
            <person name="Weinstock K."/>
            <person name="Lee H.M."/>
            <person name="Dubois J."/>
            <person name="Rosenthal A."/>
            <person name="Platzer M."/>
            <person name="Nyakatura G."/>
            <person name="Taudien S."/>
            <person name="Rump A."/>
            <person name="Yang H."/>
            <person name="Yu J."/>
            <person name="Wang J."/>
            <person name="Huang G."/>
            <person name="Gu J."/>
            <person name="Hood L."/>
            <person name="Rowen L."/>
            <person name="Madan A."/>
            <person name="Qin S."/>
            <person name="Davis R.W."/>
            <person name="Federspiel N.A."/>
            <person name="Abola A.P."/>
            <person name="Proctor M.J."/>
            <person name="Myers R.M."/>
            <person name="Schmutz J."/>
            <person name="Dickson M."/>
            <person name="Grimwood J."/>
            <person name="Cox D.R."/>
            <person name="Olson M.V."/>
            <person name="Kaul R."/>
            <person name="Raymond C."/>
            <person name="Shimizu N."/>
            <person name="Kawasaki K."/>
            <person name="Minoshima S."/>
            <person name="Evans G.A."/>
            <person name="Athanasiou M."/>
            <person name="Schultz R."/>
            <person name="Roe B.A."/>
            <person name="Chen F."/>
            <person name="Pan H."/>
            <person name="Ramser J."/>
            <person name="Lehrach H."/>
            <person name="Reinhardt R."/>
            <person name="McCombie W.R."/>
            <person name="de la Bastide M."/>
            <person name="Dedhia N."/>
            <person name="Blocker H."/>
            <person name="Hornischer K."/>
            <person name="Nordsiek G."/>
            <person name="Agarwala R."/>
            <person name="Aravind L."/>
            <person name="Bailey J.A."/>
            <person name="Bateman A."/>
            <person name="Batzoglou S."/>
            <person name="Birney E."/>
            <person name="Bork P."/>
            <person name="Brown D.G."/>
            <person name="Burge C.B."/>
            <person name="Cerutti L."/>
            <person name="Chen H.C."/>
            <person name="Church D."/>
            <person name="Clamp M."/>
            <person name="Copley R.R."/>
            <person name="Doerks T."/>
            <person name="Eddy S.R."/>
            <person name="Eichler E.E."/>
            <person name="Furey T.S."/>
            <person name="Galagan J."/>
            <person name="Gilbert J.G."/>
            <person name="Harmon C."/>
            <person name="Hayashizaki Y."/>
            <person name="Haussler D."/>
            <person name="Hermjakob H."/>
            <person name="Hokamp K."/>
            <person name="Jang W."/>
            <person name="Johnson L.S."/>
            <person name="Jones T.A."/>
            <person name="Kasif S."/>
            <person name="Kaspryzk A."/>
            <person name="Kennedy S."/>
            <person name="Kent W.J."/>
            <person name="Kitts P."/>
            <person name="Koonin E.V."/>
            <person name="Korf I."/>
            <person name="Kulp D."/>
            <person name="Lancet D."/>
            <person name="Lowe T.M."/>
            <person name="McLysaght A."/>
            <person name="Mikkelsen T."/>
            <person name="Moran J.V."/>
            <person name="Mulder N."/>
            <person name="Pollara V.J."/>
            <person name="Ponting C.P."/>
            <person name="Schuler G."/>
            <person name="Schultz J."/>
            <person name="Slater G."/>
            <person name="Smit A.F."/>
            <person name="Stupka E."/>
            <person name="Szustakowski J."/>
            <person name="Thierry-Mieg D."/>
            <person name="Thierry-Mieg J."/>
            <person name="Wagner L."/>
            <person name="Wallis J."/>
            <person name="Wheeler R."/>
            <person name="Williams A."/>
            <person name="Wolf Y.I."/>
            <person name="Wolfe K.H."/>
            <person name="Yang S.P."/>
            <person name="Yeh R.F."/>
            <person name="Collins F."/>
            <person name="Guyer M.S."/>
            <person name="Peterson J."/>
            <person name="Felsenfeld A."/>
            <person name="Wetterstrand K.A."/>
            <person name="Patrinos A."/>
            <person name="Morgan M.J."/>
            <person name="de Jong P."/>
            <person name="Catanese J.J."/>
            <person name="Osoegawa K."/>
            <person name="Shizuya H."/>
            <person name="Choi S."/>
            <person name="Chen Y.J."/>
        </authorList>
    </citation>
    <scope>NUCLEOTIDE SEQUENCE [LARGE SCALE GENOMIC DNA]</scope>
</reference>
<organism evidence="2 3">
    <name type="scientific">Homo sapiens</name>
    <name type="common">Human</name>
    <dbReference type="NCBI Taxonomy" id="9606"/>
    <lineage>
        <taxon>Eukaryota</taxon>
        <taxon>Metazoa</taxon>
        <taxon>Chordata</taxon>
        <taxon>Craniata</taxon>
        <taxon>Vertebrata</taxon>
        <taxon>Euteleostomi</taxon>
        <taxon>Mammalia</taxon>
        <taxon>Eutheria</taxon>
        <taxon>Euarchontoglires</taxon>
        <taxon>Primates</taxon>
        <taxon>Haplorrhini</taxon>
        <taxon>Catarrhini</taxon>
        <taxon>Hominidae</taxon>
        <taxon>Homo</taxon>
    </lineage>
</organism>
<dbReference type="Ensembl" id="ENST00000565352.1">
    <property type="protein sequence ID" value="ENSP00000461268.1"/>
    <property type="gene ID" value="ENSG00000077238.15"/>
</dbReference>
<proteinExistence type="evidence at protein level"/>
<reference evidence="2 3" key="2">
    <citation type="journal article" date="2004" name="Nature">
        <title>Finishing the euchromatic sequence of the human genome.</title>
        <authorList>
            <consortium name="International Human Genome Sequencing Consortium"/>
        </authorList>
    </citation>
    <scope>NUCLEOTIDE SEQUENCE [LARGE SCALE GENOMIC DNA]</scope>
</reference>
<dbReference type="OpenTargets" id="ENSG00000077238"/>
<reference evidence="2" key="4">
    <citation type="submission" date="2025-08" db="UniProtKB">
        <authorList>
            <consortium name="Ensembl"/>
        </authorList>
    </citation>
    <scope>IDENTIFICATION</scope>
</reference>
<dbReference type="SMR" id="I3L4H7"/>
<keyword evidence="4 5" id="KW-1267">Proteomics identification</keyword>
<evidence type="ECO:0000313" key="3">
    <source>
        <dbReference type="Proteomes" id="UP000005640"/>
    </source>
</evidence>
<dbReference type="HGNC" id="HGNC:6015">
    <property type="gene designation" value="IL4R"/>
</dbReference>
<dbReference type="VEuPathDB" id="HostDB:ENSG00000077238"/>
<evidence type="ECO:0000313" key="2">
    <source>
        <dbReference type="Ensembl" id="ENSP00000461268.1"/>
    </source>
</evidence>
<dbReference type="Bgee" id="ENSG00000077238">
    <property type="expression patterns" value="Expressed in granulocyte and 159 other cell types or tissues"/>
</dbReference>
<sequence length="133" mass="15091">PSTKWHNSYREPFEQHLLLGVSVSCIVILAVCLLCYVSITKIKKEWWDQIPNPARSRLVAIIIQDAQGSQWEKRSRGPWAPRLVNELLAAPSTASAADCPCCNCPRHVLPTRSWPTWRPTCLCLTELEAEPRN</sequence>
<dbReference type="ProteomicsDB" id="47510"/>
<evidence type="ECO:0000256" key="1">
    <source>
        <dbReference type="SAM" id="Phobius"/>
    </source>
</evidence>
<dbReference type="MassIVE" id="I3L4H7"/>
<accession>I3L4H7</accession>
<dbReference type="Ensembl" id="ENST00000565352.1">
    <property type="protein sequence ID" value="ENSP00000461268.1"/>
    <property type="gene ID" value="ENSG00000077238.14"/>
</dbReference>
<dbReference type="Antibodypedia" id="3843">
    <property type="antibodies" value="778 antibodies from 41 providers"/>
</dbReference>
<feature type="non-terminal residue" evidence="2">
    <location>
        <position position="1"/>
    </location>
</feature>
<keyword evidence="1" id="KW-0472">Membrane</keyword>
<evidence type="ECO:0007829" key="4">
    <source>
        <dbReference type="PeptideAtlas" id="I3L4H7"/>
    </source>
</evidence>
<keyword evidence="3" id="KW-1185">Reference proteome</keyword>
<reference evidence="2 3" key="3">
    <citation type="journal article" date="2004" name="Nature">
        <title>The sequence and analysis of duplication-rich human chromosome 16.</title>
        <authorList>
            <person name="Martin J."/>
            <person name="Han C."/>
            <person name="Gordon L.A."/>
            <person name="Terry A."/>
            <person name="Prabhakar S."/>
            <person name="She X."/>
            <person name="Xie G."/>
            <person name="Hellsten U."/>
            <person name="Chan Y.M."/>
            <person name="Altherr M."/>
            <person name="Couronne O."/>
            <person name="Aerts A."/>
            <person name="Bajorek E."/>
            <person name="Black S."/>
            <person name="Blumer H."/>
            <person name="Branscomb E."/>
            <person name="Brown N.C."/>
            <person name="Bruno W.J."/>
            <person name="Buckingham J.M."/>
            <person name="Callen D.F."/>
            <person name="Campbell C.S."/>
            <person name="Campbell M.L."/>
            <person name="Campbell E.W."/>
            <person name="Caoile C."/>
            <person name="Challacombe J.F."/>
            <person name="Chasteen L.A."/>
            <person name="Chertkov O."/>
            <person name="Chi H.C."/>
            <person name="Christensen M."/>
            <person name="Clark L.M."/>
            <person name="Cohn J.D."/>
            <person name="Denys M."/>
            <person name="Detter J.C."/>
            <person name="Dickson M."/>
            <person name="Dimitrijevic-Bussod M."/>
            <person name="Escobar J."/>
            <person name="Fawcett J.J."/>
            <person name="Flowers D."/>
            <person name="Fotopulos D."/>
            <person name="Glavina T."/>
            <person name="Gomez M."/>
            <person name="Gonzales E."/>
            <person name="Goodstein D."/>
            <person name="Goodwin L.A."/>
            <person name="Grady D.L."/>
            <person name="Grigoriev I."/>
            <person name="Groza M."/>
            <person name="Hammon N."/>
            <person name="Hawkins T."/>
            <person name="Haydu L."/>
            <person name="Hildebrand C.E."/>
            <person name="Huang W."/>
            <person name="Israni S."/>
            <person name="Jett J."/>
            <person name="Jewett P.B."/>
            <person name="Kadner K."/>
            <person name="Kimball H."/>
            <person name="Kobayashi A."/>
            <person name="Krawczyk M.C."/>
            <person name="Leyba T."/>
            <person name="Longmire J.L."/>
            <person name="Lopez F."/>
            <person name="Lou Y."/>
            <person name="Lowry S."/>
            <person name="Ludeman T."/>
            <person name="Manohar C.F."/>
            <person name="Mark G.A."/>
            <person name="McMurray K.L."/>
            <person name="Meincke L.J."/>
            <person name="Morgan J."/>
            <person name="Moyzis R.K."/>
            <person name="Mundt M.O."/>
            <person name="Munk A.C."/>
            <person name="Nandkeshwar R.D."/>
            <person name="Pitluck S."/>
            <person name="Pollard M."/>
            <person name="Predki P."/>
            <person name="Parson-Quintana B."/>
            <person name="Ramirez L."/>
            <person name="Rash S."/>
            <person name="Retterer J."/>
            <person name="Ricke D.O."/>
            <person name="Robinson D.L."/>
            <person name="Rodriguez A."/>
            <person name="Salamov A."/>
            <person name="Saunders E.H."/>
            <person name="Scott D."/>
            <person name="Shough T."/>
            <person name="Stallings R.L."/>
            <person name="Stalvey M."/>
            <person name="Sutherland R.D."/>
            <person name="Tapia R."/>
            <person name="Tesmer J.G."/>
            <person name="Thayer N."/>
            <person name="Thompson L.S."/>
            <person name="Tice H."/>
            <person name="Torney D.C."/>
            <person name="Tran-Gyamfi M."/>
            <person name="Tsai M."/>
            <person name="Ulanovsky L.E."/>
            <person name="Ustaszewska A."/>
            <person name="Vo N."/>
            <person name="White P.S."/>
            <person name="Williams A.L."/>
            <person name="Wills P.L."/>
            <person name="Wu J.R."/>
            <person name="Wu K."/>
            <person name="Yang J."/>
            <person name="Dejong P."/>
            <person name="Bruce D."/>
            <person name="Doggett N.A."/>
            <person name="Deaven L."/>
            <person name="Schmutz J."/>
            <person name="Grimwood J."/>
            <person name="Richardson P."/>
            <person name="Rokhsar D.S."/>
            <person name="Eichler E.E."/>
            <person name="Gilna P."/>
            <person name="Lucas S.M."/>
            <person name="Myers R.M."/>
            <person name="Rubin E.M."/>
            <person name="Pennacchio L.A."/>
        </authorList>
    </citation>
    <scope>NUCLEOTIDE SEQUENCE [LARGE SCALE GENOMIC DNA]</scope>
</reference>
<keyword evidence="1" id="KW-1133">Transmembrane helix</keyword>